<comment type="caution">
    <text evidence="1">The sequence shown here is derived from an EMBL/GenBank/DDBJ whole genome shotgun (WGS) entry which is preliminary data.</text>
</comment>
<protein>
    <submittedName>
        <fullName evidence="1">Uncharacterized protein</fullName>
    </submittedName>
</protein>
<reference evidence="2" key="1">
    <citation type="journal article" date="2019" name="Int. J. Syst. Evol. Microbiol.">
        <title>The Global Catalogue of Microorganisms (GCM) 10K type strain sequencing project: providing services to taxonomists for standard genome sequencing and annotation.</title>
        <authorList>
            <consortium name="The Broad Institute Genomics Platform"/>
            <consortium name="The Broad Institute Genome Sequencing Center for Infectious Disease"/>
            <person name="Wu L."/>
            <person name="Ma J."/>
        </authorList>
    </citation>
    <scope>NUCLEOTIDE SEQUENCE [LARGE SCALE GENOMIC DNA]</scope>
    <source>
        <strain evidence="2">KCTC 42282</strain>
    </source>
</reference>
<dbReference type="EMBL" id="JBHRYC010000026">
    <property type="protein sequence ID" value="MFC3637063.1"/>
    <property type="molecule type" value="Genomic_DNA"/>
</dbReference>
<dbReference type="Proteomes" id="UP001595704">
    <property type="component" value="Unassembled WGS sequence"/>
</dbReference>
<keyword evidence="2" id="KW-1185">Reference proteome</keyword>
<evidence type="ECO:0000313" key="1">
    <source>
        <dbReference type="EMBL" id="MFC3637063.1"/>
    </source>
</evidence>
<dbReference type="RefSeq" id="WP_191318010.1">
    <property type="nucleotide sequence ID" value="NZ_BNCG01000002.1"/>
</dbReference>
<accession>A0ABV7UFD8</accession>
<proteinExistence type="predicted"/>
<gene>
    <name evidence="1" type="ORF">ACFONL_06650</name>
</gene>
<name>A0ABV7UFD8_9HYPH</name>
<evidence type="ECO:0000313" key="2">
    <source>
        <dbReference type="Proteomes" id="UP001595704"/>
    </source>
</evidence>
<sequence length="61" mass="7012">MRVIDSRPRVWRGREITYRRRACDDCGQRETTYEIPEQSLADAITEAGGTWRRPTLTEAGG</sequence>
<organism evidence="1 2">
    <name type="scientific">Camelimonas fluminis</name>
    <dbReference type="NCBI Taxonomy" id="1576911"/>
    <lineage>
        <taxon>Bacteria</taxon>
        <taxon>Pseudomonadati</taxon>
        <taxon>Pseudomonadota</taxon>
        <taxon>Alphaproteobacteria</taxon>
        <taxon>Hyphomicrobiales</taxon>
        <taxon>Chelatococcaceae</taxon>
        <taxon>Camelimonas</taxon>
    </lineage>
</organism>